<dbReference type="Gene3D" id="1.10.3120.10">
    <property type="entry name" value="Trigger factor, C-terminal domain"/>
    <property type="match status" value="1"/>
</dbReference>
<dbReference type="InterPro" id="IPR008880">
    <property type="entry name" value="Trigger_fac_C"/>
</dbReference>
<name>A0ABR9QE30_9BACI</name>
<comment type="function">
    <text evidence="11">Plays a major role in protein secretion by helping the post-translocational extracellular folding of several secreted proteins.</text>
</comment>
<evidence type="ECO:0000256" key="4">
    <source>
        <dbReference type="ARBA" id="ARBA00022475"/>
    </source>
</evidence>
<keyword evidence="12" id="KW-0175">Coiled coil</keyword>
<accession>A0ABR9QE30</accession>
<dbReference type="Pfam" id="PF05698">
    <property type="entry name" value="Trigger_C"/>
    <property type="match status" value="1"/>
</dbReference>
<evidence type="ECO:0000256" key="8">
    <source>
        <dbReference type="ARBA" id="ARBA00023139"/>
    </source>
</evidence>
<keyword evidence="4 11" id="KW-1003">Cell membrane</keyword>
<dbReference type="InterPro" id="IPR000297">
    <property type="entry name" value="PPIase_PpiC"/>
</dbReference>
<evidence type="ECO:0000313" key="15">
    <source>
        <dbReference type="EMBL" id="MBE4906755.1"/>
    </source>
</evidence>
<dbReference type="Gene3D" id="3.10.50.40">
    <property type="match status" value="1"/>
</dbReference>
<evidence type="ECO:0000259" key="14">
    <source>
        <dbReference type="PROSITE" id="PS50198"/>
    </source>
</evidence>
<organism evidence="15 16">
    <name type="scientific">Litchfieldia luteola</name>
    <dbReference type="NCBI Taxonomy" id="682179"/>
    <lineage>
        <taxon>Bacteria</taxon>
        <taxon>Bacillati</taxon>
        <taxon>Bacillota</taxon>
        <taxon>Bacilli</taxon>
        <taxon>Bacillales</taxon>
        <taxon>Bacillaceae</taxon>
        <taxon>Litchfieldia</taxon>
    </lineage>
</organism>
<evidence type="ECO:0000313" key="16">
    <source>
        <dbReference type="Proteomes" id="UP001516662"/>
    </source>
</evidence>
<reference evidence="15 16" key="1">
    <citation type="submission" date="2020-10" db="EMBL/GenBank/DDBJ databases">
        <title>Bacillus sp. HD4P25, an endophyte from a halophyte.</title>
        <authorList>
            <person name="Sun J.-Q."/>
        </authorList>
    </citation>
    <scope>NUCLEOTIDE SEQUENCE [LARGE SCALE GENOMIC DNA]</scope>
    <source>
        <strain evidence="15 16">YIM 93174</strain>
    </source>
</reference>
<dbReference type="InterPro" id="IPR046357">
    <property type="entry name" value="PPIase_dom_sf"/>
</dbReference>
<keyword evidence="9 11" id="KW-0413">Isomerase</keyword>
<dbReference type="PROSITE" id="PS50198">
    <property type="entry name" value="PPIC_PPIASE_2"/>
    <property type="match status" value="1"/>
</dbReference>
<evidence type="ECO:0000256" key="11">
    <source>
        <dbReference type="HAMAP-Rule" id="MF_01145"/>
    </source>
</evidence>
<dbReference type="Pfam" id="PF13616">
    <property type="entry name" value="Rotamase_3"/>
    <property type="match status" value="1"/>
</dbReference>
<comment type="caution">
    <text evidence="15">The sequence shown here is derived from an EMBL/GenBank/DDBJ whole genome shotgun (WGS) entry which is preliminary data.</text>
</comment>
<dbReference type="EC" id="5.2.1.8" evidence="11"/>
<dbReference type="EMBL" id="JADCLJ010000006">
    <property type="protein sequence ID" value="MBE4906755.1"/>
    <property type="molecule type" value="Genomic_DNA"/>
</dbReference>
<keyword evidence="10 11" id="KW-0449">Lipoprotein</keyword>
<dbReference type="SUPFAM" id="SSF109998">
    <property type="entry name" value="Triger factor/SurA peptide-binding domain-like"/>
    <property type="match status" value="1"/>
</dbReference>
<evidence type="ECO:0000256" key="9">
    <source>
        <dbReference type="ARBA" id="ARBA00023235"/>
    </source>
</evidence>
<keyword evidence="6 11" id="KW-0697">Rotamase</keyword>
<evidence type="ECO:0000256" key="12">
    <source>
        <dbReference type="SAM" id="Coils"/>
    </source>
</evidence>
<dbReference type="InterPro" id="IPR023059">
    <property type="entry name" value="Foldase_PrsA"/>
</dbReference>
<evidence type="ECO:0000256" key="13">
    <source>
        <dbReference type="SAM" id="SignalP"/>
    </source>
</evidence>
<keyword evidence="7 11" id="KW-0472">Membrane</keyword>
<dbReference type="SUPFAM" id="SSF54534">
    <property type="entry name" value="FKBP-like"/>
    <property type="match status" value="1"/>
</dbReference>
<dbReference type="PROSITE" id="PS51257">
    <property type="entry name" value="PROKAR_LIPOPROTEIN"/>
    <property type="match status" value="1"/>
</dbReference>
<dbReference type="InterPro" id="IPR050245">
    <property type="entry name" value="PrsA_foldase"/>
</dbReference>
<keyword evidence="5 11" id="KW-0732">Signal</keyword>
<comment type="similarity">
    <text evidence="3 11">Belongs to the PrsA family.</text>
</comment>
<evidence type="ECO:0000256" key="3">
    <source>
        <dbReference type="ARBA" id="ARBA00006071"/>
    </source>
</evidence>
<evidence type="ECO:0000256" key="1">
    <source>
        <dbReference type="ARBA" id="ARBA00000971"/>
    </source>
</evidence>
<dbReference type="HAMAP" id="MF_01145">
    <property type="entry name" value="Foldase_PrsA"/>
    <property type="match status" value="1"/>
</dbReference>
<sequence>MKKMIIALTATASILALSACNNAEESEVVVETSAGNITKDEFYNAMKDQVGQQILRDLVHAKVLGDKYEVTEEEIDAKMEELKASFGPQFEAAVQQNGEEAIRTMVKTDLLREKAASQEIEVTEEEVQAKYEEMKNKKPEIRASHILVTEEATAKEIQAKLEAGTAFEDLAKEYGTDGTAAQGGDLGFFGEGQMVPDFEKAAYALEVGEISDIVKTDFGYHLIKLTEKKENEVGTLEEMKAEIEQEIRLTKLDAATVEAALSNEMEEANVKVNDADLKDAFKAAETK</sequence>
<dbReference type="GO" id="GO:0016853">
    <property type="term" value="F:isomerase activity"/>
    <property type="evidence" value="ECO:0007669"/>
    <property type="project" value="UniProtKB-KW"/>
</dbReference>
<protein>
    <recommendedName>
        <fullName evidence="11">Foldase protein PrsA</fullName>
        <ecNumber evidence="11">5.2.1.8</ecNumber>
    </recommendedName>
</protein>
<dbReference type="InterPro" id="IPR027304">
    <property type="entry name" value="Trigger_fact/SurA_dom_sf"/>
</dbReference>
<feature type="coiled-coil region" evidence="12">
    <location>
        <begin position="222"/>
        <end position="278"/>
    </location>
</feature>
<evidence type="ECO:0000256" key="5">
    <source>
        <dbReference type="ARBA" id="ARBA00022729"/>
    </source>
</evidence>
<feature type="signal peptide" evidence="13">
    <location>
        <begin position="1"/>
        <end position="23"/>
    </location>
</feature>
<evidence type="ECO:0000256" key="2">
    <source>
        <dbReference type="ARBA" id="ARBA00004193"/>
    </source>
</evidence>
<keyword evidence="16" id="KW-1185">Reference proteome</keyword>
<feature type="chain" id="PRO_5047366930" description="Foldase protein PrsA" evidence="13">
    <location>
        <begin position="24"/>
        <end position="287"/>
    </location>
</feature>
<dbReference type="RefSeq" id="WP_193534246.1">
    <property type="nucleotide sequence ID" value="NZ_JADCLJ010000006.1"/>
</dbReference>
<dbReference type="PANTHER" id="PTHR47245">
    <property type="entry name" value="PEPTIDYLPROLYL ISOMERASE"/>
    <property type="match status" value="1"/>
</dbReference>
<comment type="subcellular location">
    <subcellularLocation>
        <location evidence="2 11">Cell membrane</location>
        <topology evidence="2 11">Lipid-anchor</topology>
    </subcellularLocation>
</comment>
<feature type="domain" description="PpiC" evidence="14">
    <location>
        <begin position="138"/>
        <end position="227"/>
    </location>
</feature>
<evidence type="ECO:0000256" key="6">
    <source>
        <dbReference type="ARBA" id="ARBA00023110"/>
    </source>
</evidence>
<dbReference type="Proteomes" id="UP001516662">
    <property type="component" value="Unassembled WGS sequence"/>
</dbReference>
<gene>
    <name evidence="11" type="primary">prsA</name>
    <name evidence="15" type="ORF">IMZ08_01625</name>
</gene>
<dbReference type="PANTHER" id="PTHR47245:SF1">
    <property type="entry name" value="FOLDASE PROTEIN PRSA"/>
    <property type="match status" value="1"/>
</dbReference>
<evidence type="ECO:0000256" key="7">
    <source>
        <dbReference type="ARBA" id="ARBA00023136"/>
    </source>
</evidence>
<keyword evidence="8 11" id="KW-0564">Palmitate</keyword>
<proteinExistence type="inferred from homology"/>
<comment type="catalytic activity">
    <reaction evidence="1 11">
        <text>[protein]-peptidylproline (omega=180) = [protein]-peptidylproline (omega=0)</text>
        <dbReference type="Rhea" id="RHEA:16237"/>
        <dbReference type="Rhea" id="RHEA-COMP:10747"/>
        <dbReference type="Rhea" id="RHEA-COMP:10748"/>
        <dbReference type="ChEBI" id="CHEBI:83833"/>
        <dbReference type="ChEBI" id="CHEBI:83834"/>
        <dbReference type="EC" id="5.2.1.8"/>
    </reaction>
</comment>
<evidence type="ECO:0000256" key="10">
    <source>
        <dbReference type="ARBA" id="ARBA00023288"/>
    </source>
</evidence>
<dbReference type="InterPro" id="IPR037041">
    <property type="entry name" value="Trigger_fac_C_sf"/>
</dbReference>